<dbReference type="Gene3D" id="1.20.1510.10">
    <property type="entry name" value="Cation efflux protein transmembrane domain"/>
    <property type="match status" value="1"/>
</dbReference>
<dbReference type="EMBL" id="LXQA010000378">
    <property type="protein sequence ID" value="MCH79804.1"/>
    <property type="molecule type" value="Genomic_DNA"/>
</dbReference>
<evidence type="ECO:0000313" key="8">
    <source>
        <dbReference type="Proteomes" id="UP000265520"/>
    </source>
</evidence>
<evidence type="ECO:0000256" key="3">
    <source>
        <dbReference type="ARBA" id="ARBA00022692"/>
    </source>
</evidence>
<comment type="subcellular location">
    <subcellularLocation>
        <location evidence="1">Membrane</location>
        <topology evidence="1">Multi-pass membrane protein</topology>
    </subcellularLocation>
</comment>
<dbReference type="Pfam" id="PF01545">
    <property type="entry name" value="Cation_efflux"/>
    <property type="match status" value="1"/>
</dbReference>
<dbReference type="InterPro" id="IPR058533">
    <property type="entry name" value="Cation_efflux_TM"/>
</dbReference>
<dbReference type="PANTHER" id="PTHR13414:SF9">
    <property type="entry name" value="PROTON-COUPLED ZINC ANTIPORTER SLC30A9, MITOCHONDRIAL"/>
    <property type="match status" value="1"/>
</dbReference>
<keyword evidence="5" id="KW-0472">Membrane</keyword>
<dbReference type="InterPro" id="IPR027469">
    <property type="entry name" value="Cation_efflux_TMD_sf"/>
</dbReference>
<reference evidence="7 8" key="1">
    <citation type="journal article" date="2018" name="Front. Plant Sci.">
        <title>Red Clover (Trifolium pratense) and Zigzag Clover (T. medium) - A Picture of Genomic Similarities and Differences.</title>
        <authorList>
            <person name="Dluhosova J."/>
            <person name="Istvanek J."/>
            <person name="Nedelnik J."/>
            <person name="Repkova J."/>
        </authorList>
    </citation>
    <scope>NUCLEOTIDE SEQUENCE [LARGE SCALE GENOMIC DNA]</scope>
    <source>
        <strain evidence="8">cv. 10/8</strain>
        <tissue evidence="7">Leaf</tissue>
    </source>
</reference>
<dbReference type="GO" id="GO:0005783">
    <property type="term" value="C:endoplasmic reticulum"/>
    <property type="evidence" value="ECO:0007669"/>
    <property type="project" value="TreeGrafter"/>
</dbReference>
<keyword evidence="2" id="KW-0813">Transport</keyword>
<sequence length="170" mass="19662">MLTSYNLLLRSRFRRSHQHWFCTIVALKPEPQPPPTTVVAATTTTSYSLPSRRLLFHGFDSRRHLHHSHHHSFHRSFFTRAKPAKIIEFNDRHSQGAVKTALWCNFLVFSLKFGVWLASSSHVMLAEVVHSVADFANQLTPFHSIPHCLSCFGSPIWGYEMERVFFFIPS</sequence>
<evidence type="ECO:0000256" key="5">
    <source>
        <dbReference type="ARBA" id="ARBA00023136"/>
    </source>
</evidence>
<dbReference type="Proteomes" id="UP000265520">
    <property type="component" value="Unassembled WGS sequence"/>
</dbReference>
<accession>A0A392LZR6</accession>
<evidence type="ECO:0000256" key="1">
    <source>
        <dbReference type="ARBA" id="ARBA00004141"/>
    </source>
</evidence>
<protein>
    <submittedName>
        <fullName evidence="7">Metal tolerance protein C4-like</fullName>
    </submittedName>
</protein>
<dbReference type="PANTHER" id="PTHR13414">
    <property type="entry name" value="HUEL-CATION TRANSPORTER"/>
    <property type="match status" value="1"/>
</dbReference>
<evidence type="ECO:0000313" key="7">
    <source>
        <dbReference type="EMBL" id="MCH79804.1"/>
    </source>
</evidence>
<feature type="domain" description="Cation efflux protein transmembrane" evidence="6">
    <location>
        <begin position="99"/>
        <end position="140"/>
    </location>
</feature>
<keyword evidence="8" id="KW-1185">Reference proteome</keyword>
<gene>
    <name evidence="7" type="ORF">A2U01_0000560</name>
</gene>
<evidence type="ECO:0000256" key="2">
    <source>
        <dbReference type="ARBA" id="ARBA00022448"/>
    </source>
</evidence>
<organism evidence="7 8">
    <name type="scientific">Trifolium medium</name>
    <dbReference type="NCBI Taxonomy" id="97028"/>
    <lineage>
        <taxon>Eukaryota</taxon>
        <taxon>Viridiplantae</taxon>
        <taxon>Streptophyta</taxon>
        <taxon>Embryophyta</taxon>
        <taxon>Tracheophyta</taxon>
        <taxon>Spermatophyta</taxon>
        <taxon>Magnoliopsida</taxon>
        <taxon>eudicotyledons</taxon>
        <taxon>Gunneridae</taxon>
        <taxon>Pentapetalae</taxon>
        <taxon>rosids</taxon>
        <taxon>fabids</taxon>
        <taxon>Fabales</taxon>
        <taxon>Fabaceae</taxon>
        <taxon>Papilionoideae</taxon>
        <taxon>50 kb inversion clade</taxon>
        <taxon>NPAAA clade</taxon>
        <taxon>Hologalegina</taxon>
        <taxon>IRL clade</taxon>
        <taxon>Trifolieae</taxon>
        <taxon>Trifolium</taxon>
    </lineage>
</organism>
<dbReference type="InterPro" id="IPR040177">
    <property type="entry name" value="SLC30A9"/>
</dbReference>
<dbReference type="GO" id="GO:0006882">
    <property type="term" value="P:intracellular zinc ion homeostasis"/>
    <property type="evidence" value="ECO:0007669"/>
    <property type="project" value="TreeGrafter"/>
</dbReference>
<dbReference type="GO" id="GO:0016020">
    <property type="term" value="C:membrane"/>
    <property type="evidence" value="ECO:0007669"/>
    <property type="project" value="UniProtKB-SubCell"/>
</dbReference>
<keyword evidence="4" id="KW-1133">Transmembrane helix</keyword>
<dbReference type="AlphaFoldDB" id="A0A392LZR6"/>
<keyword evidence="3" id="KW-0812">Transmembrane</keyword>
<proteinExistence type="predicted"/>
<evidence type="ECO:0000256" key="4">
    <source>
        <dbReference type="ARBA" id="ARBA00022989"/>
    </source>
</evidence>
<evidence type="ECO:0000259" key="6">
    <source>
        <dbReference type="Pfam" id="PF01545"/>
    </source>
</evidence>
<comment type="caution">
    <text evidence="7">The sequence shown here is derived from an EMBL/GenBank/DDBJ whole genome shotgun (WGS) entry which is preliminary data.</text>
</comment>
<name>A0A392LZR6_9FABA</name>
<dbReference type="GO" id="GO:0006829">
    <property type="term" value="P:zinc ion transport"/>
    <property type="evidence" value="ECO:0007669"/>
    <property type="project" value="InterPro"/>
</dbReference>
<dbReference type="SUPFAM" id="SSF161111">
    <property type="entry name" value="Cation efflux protein transmembrane domain-like"/>
    <property type="match status" value="1"/>
</dbReference>
<dbReference type="GO" id="GO:0008324">
    <property type="term" value="F:monoatomic cation transmembrane transporter activity"/>
    <property type="evidence" value="ECO:0007669"/>
    <property type="project" value="InterPro"/>
</dbReference>